<reference evidence="7" key="1">
    <citation type="submission" date="2020-05" db="EMBL/GenBank/DDBJ databases">
        <title>WGS assembly of Panicum virgatum.</title>
        <authorList>
            <person name="Lovell J.T."/>
            <person name="Jenkins J."/>
            <person name="Shu S."/>
            <person name="Juenger T.E."/>
            <person name="Schmutz J."/>
        </authorList>
    </citation>
    <scope>NUCLEOTIDE SEQUENCE</scope>
    <source>
        <strain evidence="7">AP13</strain>
    </source>
</reference>
<protein>
    <recommendedName>
        <fullName evidence="6">RING-type domain-containing protein</fullName>
    </recommendedName>
</protein>
<evidence type="ECO:0000256" key="2">
    <source>
        <dbReference type="ARBA" id="ARBA00022771"/>
    </source>
</evidence>
<dbReference type="PANTHER" id="PTHR42647:SF12">
    <property type="entry name" value="BOI-RELATED E3 UBIQUITIN-PROTEIN LIGASE 2-RELATED"/>
    <property type="match status" value="1"/>
</dbReference>
<dbReference type="OrthoDB" id="1711136at2759"/>
<dbReference type="Gene3D" id="3.30.40.10">
    <property type="entry name" value="Zinc/RING finger domain, C3HC4 (zinc finger)"/>
    <property type="match status" value="1"/>
</dbReference>
<dbReference type="PANTHER" id="PTHR42647">
    <property type="entry name" value="SBP (S-RIBONUCLEASE BINDING PROTEIN) FAMILY PROTEIN"/>
    <property type="match status" value="1"/>
</dbReference>
<keyword evidence="1" id="KW-0479">Metal-binding</keyword>
<dbReference type="InterPro" id="IPR013083">
    <property type="entry name" value="Znf_RING/FYVE/PHD"/>
</dbReference>
<dbReference type="AlphaFoldDB" id="A0A8T0NFI4"/>
<evidence type="ECO:0000256" key="4">
    <source>
        <dbReference type="PROSITE-ProRule" id="PRU00175"/>
    </source>
</evidence>
<dbReference type="PROSITE" id="PS50089">
    <property type="entry name" value="ZF_RING_2"/>
    <property type="match status" value="1"/>
</dbReference>
<dbReference type="InterPro" id="IPR001841">
    <property type="entry name" value="Znf_RING"/>
</dbReference>
<name>A0A8T0NFI4_PANVG</name>
<gene>
    <name evidence="7" type="ORF">PVAP13_9KG061200</name>
</gene>
<feature type="domain" description="RING-type" evidence="6">
    <location>
        <begin position="294"/>
        <end position="328"/>
    </location>
</feature>
<evidence type="ECO:0000313" key="8">
    <source>
        <dbReference type="Proteomes" id="UP000823388"/>
    </source>
</evidence>
<accession>A0A8T0NFI4</accession>
<evidence type="ECO:0000256" key="5">
    <source>
        <dbReference type="SAM" id="MobiDB-lite"/>
    </source>
</evidence>
<comment type="caution">
    <text evidence="7">The sequence shown here is derived from an EMBL/GenBank/DDBJ whole genome shotgun (WGS) entry which is preliminary data.</text>
</comment>
<keyword evidence="3" id="KW-0862">Zinc</keyword>
<feature type="region of interest" description="Disordered" evidence="5">
    <location>
        <begin position="102"/>
        <end position="129"/>
    </location>
</feature>
<dbReference type="GO" id="GO:0008270">
    <property type="term" value="F:zinc ion binding"/>
    <property type="evidence" value="ECO:0007669"/>
    <property type="project" value="UniProtKB-KW"/>
</dbReference>
<dbReference type="EMBL" id="CM029053">
    <property type="protein sequence ID" value="KAG2546942.1"/>
    <property type="molecule type" value="Genomic_DNA"/>
</dbReference>
<dbReference type="GO" id="GO:0004842">
    <property type="term" value="F:ubiquitin-protein transferase activity"/>
    <property type="evidence" value="ECO:0007669"/>
    <property type="project" value="TreeGrafter"/>
</dbReference>
<proteinExistence type="predicted"/>
<evidence type="ECO:0000256" key="1">
    <source>
        <dbReference type="ARBA" id="ARBA00022723"/>
    </source>
</evidence>
<keyword evidence="8" id="KW-1185">Reference proteome</keyword>
<evidence type="ECO:0000259" key="6">
    <source>
        <dbReference type="PROSITE" id="PS50089"/>
    </source>
</evidence>
<dbReference type="Proteomes" id="UP000823388">
    <property type="component" value="Chromosome 9K"/>
</dbReference>
<dbReference type="Pfam" id="PF13920">
    <property type="entry name" value="zf-C3HC4_3"/>
    <property type="match status" value="1"/>
</dbReference>
<dbReference type="GO" id="GO:0043067">
    <property type="term" value="P:regulation of programmed cell death"/>
    <property type="evidence" value="ECO:0007669"/>
    <property type="project" value="TreeGrafter"/>
</dbReference>
<sequence length="341" mass="35198">MAVEAHHLLHAGGQRPQLLAPHEGWAWAGDAACCEAPAATAAGQGQRRLAGKQQQQQHYRFQQPCAATPAAAAGPRLVAPTGLYAPGPQLCAADASESGVTFGGGGGGAQQQAMAPRKRKRAGEGQPAPALGLASADVAARFQQQLVDVDRLVLQHTSKMWADLREQRRRHAGQVVAAVEAAAAKRLRAKDEEIEHIGRLNWALEERVRSLYVEAQVWRDLAQSNEAAANALRGELQQALDAQQARCGGGVLADGGAGDAESCCCGENDVAAGGTGAGDEGEDEAGTPGTRRMCTVCGEGAAEVLMLPCRHLCACAPCAGAARACPACGCAKNGSVCVNFS</sequence>
<organism evidence="7 8">
    <name type="scientific">Panicum virgatum</name>
    <name type="common">Blackwell switchgrass</name>
    <dbReference type="NCBI Taxonomy" id="38727"/>
    <lineage>
        <taxon>Eukaryota</taxon>
        <taxon>Viridiplantae</taxon>
        <taxon>Streptophyta</taxon>
        <taxon>Embryophyta</taxon>
        <taxon>Tracheophyta</taxon>
        <taxon>Spermatophyta</taxon>
        <taxon>Magnoliopsida</taxon>
        <taxon>Liliopsida</taxon>
        <taxon>Poales</taxon>
        <taxon>Poaceae</taxon>
        <taxon>PACMAD clade</taxon>
        <taxon>Panicoideae</taxon>
        <taxon>Panicodae</taxon>
        <taxon>Paniceae</taxon>
        <taxon>Panicinae</taxon>
        <taxon>Panicum</taxon>
        <taxon>Panicum sect. Hiantes</taxon>
    </lineage>
</organism>
<evidence type="ECO:0000313" key="7">
    <source>
        <dbReference type="EMBL" id="KAG2546942.1"/>
    </source>
</evidence>
<evidence type="ECO:0000256" key="3">
    <source>
        <dbReference type="ARBA" id="ARBA00022833"/>
    </source>
</evidence>
<keyword evidence="2 4" id="KW-0863">Zinc-finger</keyword>